<evidence type="ECO:0000256" key="2">
    <source>
        <dbReference type="SAM" id="SignalP"/>
    </source>
</evidence>
<protein>
    <submittedName>
        <fullName evidence="3">Uncharacterized protein</fullName>
    </submittedName>
</protein>
<dbReference type="PROSITE" id="PS51257">
    <property type="entry name" value="PROKAR_LIPOPROTEIN"/>
    <property type="match status" value="1"/>
</dbReference>
<feature type="signal peptide" evidence="2">
    <location>
        <begin position="1"/>
        <end position="29"/>
    </location>
</feature>
<evidence type="ECO:0000313" key="4">
    <source>
        <dbReference type="Proteomes" id="UP001267290"/>
    </source>
</evidence>
<dbReference type="Proteomes" id="UP001267290">
    <property type="component" value="Unassembled WGS sequence"/>
</dbReference>
<sequence length="192" mass="20676">MLRKLLSLIVMMVIGLTIMTGFHSSTAYACSCAQPQTVEEQLSHSEAVFAGRVLEVKVQSNAKSGSTKAAVFEVSRIWKGGTESQITVHTGSGGGDCGFNFEKGKEYLVYAHPSTMYGDKELLVTIICDRTKGLDQAREDLAALGVGKIPSEQVRMEGDPGQIDPTIWIALTGVVVIGITGATILIVRRKMR</sequence>
<evidence type="ECO:0000256" key="1">
    <source>
        <dbReference type="SAM" id="Phobius"/>
    </source>
</evidence>
<proteinExistence type="predicted"/>
<keyword evidence="4" id="KW-1185">Reference proteome</keyword>
<gene>
    <name evidence="3" type="ORF">J2736_000914</name>
</gene>
<reference evidence="3 4" key="1">
    <citation type="submission" date="2023-07" db="EMBL/GenBank/DDBJ databases">
        <title>Sorghum-associated microbial communities from plants grown in Nebraska, USA.</title>
        <authorList>
            <person name="Schachtman D."/>
        </authorList>
    </citation>
    <scope>NUCLEOTIDE SEQUENCE [LARGE SCALE GENOMIC DNA]</scope>
    <source>
        <strain evidence="3 4">CC258</strain>
    </source>
</reference>
<dbReference type="InterPro" id="IPR008993">
    <property type="entry name" value="TIMP-like_OB-fold"/>
</dbReference>
<keyword evidence="1" id="KW-0812">Transmembrane</keyword>
<comment type="caution">
    <text evidence="3">The sequence shown here is derived from an EMBL/GenBank/DDBJ whole genome shotgun (WGS) entry which is preliminary data.</text>
</comment>
<keyword evidence="1" id="KW-1133">Transmembrane helix</keyword>
<dbReference type="Gene3D" id="2.40.50.120">
    <property type="match status" value="1"/>
</dbReference>
<keyword evidence="1" id="KW-0472">Membrane</keyword>
<keyword evidence="2" id="KW-0732">Signal</keyword>
<organism evidence="3 4">
    <name type="scientific">Paenibacillus qinlingensis</name>
    <dbReference type="NCBI Taxonomy" id="1837343"/>
    <lineage>
        <taxon>Bacteria</taxon>
        <taxon>Bacillati</taxon>
        <taxon>Bacillota</taxon>
        <taxon>Bacilli</taxon>
        <taxon>Bacillales</taxon>
        <taxon>Paenibacillaceae</taxon>
        <taxon>Paenibacillus</taxon>
    </lineage>
</organism>
<dbReference type="EMBL" id="JAVDSB010000001">
    <property type="protein sequence ID" value="MDR6549731.1"/>
    <property type="molecule type" value="Genomic_DNA"/>
</dbReference>
<dbReference type="RefSeq" id="WP_310223951.1">
    <property type="nucleotide sequence ID" value="NZ_JAVDSB010000001.1"/>
</dbReference>
<accession>A0ABU1NQH8</accession>
<evidence type="ECO:0000313" key="3">
    <source>
        <dbReference type="EMBL" id="MDR6549731.1"/>
    </source>
</evidence>
<feature type="transmembrane region" description="Helical" evidence="1">
    <location>
        <begin position="167"/>
        <end position="187"/>
    </location>
</feature>
<name>A0ABU1NQH8_9BACL</name>
<feature type="chain" id="PRO_5045724522" evidence="2">
    <location>
        <begin position="30"/>
        <end position="192"/>
    </location>
</feature>
<dbReference type="SUPFAM" id="SSF50242">
    <property type="entry name" value="TIMP-like"/>
    <property type="match status" value="1"/>
</dbReference>